<organism evidence="3 4">
    <name type="scientific">Zophobas morio</name>
    <dbReference type="NCBI Taxonomy" id="2755281"/>
    <lineage>
        <taxon>Eukaryota</taxon>
        <taxon>Metazoa</taxon>
        <taxon>Ecdysozoa</taxon>
        <taxon>Arthropoda</taxon>
        <taxon>Hexapoda</taxon>
        <taxon>Insecta</taxon>
        <taxon>Pterygota</taxon>
        <taxon>Neoptera</taxon>
        <taxon>Endopterygota</taxon>
        <taxon>Coleoptera</taxon>
        <taxon>Polyphaga</taxon>
        <taxon>Cucujiformia</taxon>
        <taxon>Tenebrionidae</taxon>
        <taxon>Zophobas</taxon>
    </lineage>
</organism>
<evidence type="ECO:0000256" key="1">
    <source>
        <dbReference type="PROSITE-ProRule" id="PRU00497"/>
    </source>
</evidence>
<evidence type="ECO:0008006" key="5">
    <source>
        <dbReference type="Google" id="ProtNLM"/>
    </source>
</evidence>
<dbReference type="PROSITE" id="PS51155">
    <property type="entry name" value="CHIT_BIND_RR_2"/>
    <property type="match status" value="1"/>
</dbReference>
<dbReference type="PANTHER" id="PTHR10380:SF196">
    <property type="entry name" value="CUTICULAR PROTEIN 72EA"/>
    <property type="match status" value="1"/>
</dbReference>
<evidence type="ECO:0000313" key="4">
    <source>
        <dbReference type="Proteomes" id="UP001168821"/>
    </source>
</evidence>
<comment type="caution">
    <text evidence="3">The sequence shown here is derived from an EMBL/GenBank/DDBJ whole genome shotgun (WGS) entry which is preliminary data.</text>
</comment>
<dbReference type="EMBL" id="JALNTZ010000007">
    <property type="protein sequence ID" value="KAJ3644947.1"/>
    <property type="molecule type" value="Genomic_DNA"/>
</dbReference>
<dbReference type="AlphaFoldDB" id="A0AA38M6Z9"/>
<reference evidence="3" key="1">
    <citation type="journal article" date="2023" name="G3 (Bethesda)">
        <title>Whole genome assemblies of Zophobas morio and Tenebrio molitor.</title>
        <authorList>
            <person name="Kaur S."/>
            <person name="Stinson S.A."/>
            <person name="diCenzo G.C."/>
        </authorList>
    </citation>
    <scope>NUCLEOTIDE SEQUENCE</scope>
    <source>
        <strain evidence="3">QUZm001</strain>
    </source>
</reference>
<sequence length="328" mass="35304">MKFVILAAVLATAYGGIIAPVAYTVPFAAPIAVSSQYHAQDTLGQYNYGYINGLSSKAEVKSVDGITRGGYTYVDAEGKLQSVQYTSDSANGFRVAATNLPVAPPAPKVEPLPQPIPVQDTPEVAAEKAKHLAALEEAKVKAAEPVSVTTSVVSAAPIVPALQTYAYGISSPIVSTYGTYAYPSIPSLAYAAPWLSPSFVVNAPVAPADTPEVAKAKAEHLAAVEEVWFPRLTYSVTIEKQHRFFHQHTRNHVEDIPLGSPNQTRVHHRNKASLCSKWSREILRSLVRQGDGTPWTGITTENGNKTHRHLGNAESTTLTSYSKERPSQ</sequence>
<keyword evidence="1" id="KW-0193">Cuticle</keyword>
<dbReference type="GO" id="GO:0008010">
    <property type="term" value="F:structural constituent of chitin-based larval cuticle"/>
    <property type="evidence" value="ECO:0007669"/>
    <property type="project" value="TreeGrafter"/>
</dbReference>
<accession>A0AA38M6Z9</accession>
<protein>
    <recommendedName>
        <fullName evidence="5">Cuticle protein 6</fullName>
    </recommendedName>
</protein>
<dbReference type="GO" id="GO:0062129">
    <property type="term" value="C:chitin-based extracellular matrix"/>
    <property type="evidence" value="ECO:0007669"/>
    <property type="project" value="TreeGrafter"/>
</dbReference>
<keyword evidence="4" id="KW-1185">Reference proteome</keyword>
<gene>
    <name evidence="3" type="ORF">Zmor_022643</name>
</gene>
<evidence type="ECO:0000256" key="2">
    <source>
        <dbReference type="SAM" id="MobiDB-lite"/>
    </source>
</evidence>
<name>A0AA38M6Z9_9CUCU</name>
<dbReference type="InterPro" id="IPR050468">
    <property type="entry name" value="Cuticle_Struct_Prot"/>
</dbReference>
<dbReference type="PANTHER" id="PTHR10380">
    <property type="entry name" value="CUTICLE PROTEIN"/>
    <property type="match status" value="1"/>
</dbReference>
<dbReference type="InterPro" id="IPR000618">
    <property type="entry name" value="Insect_cuticle"/>
</dbReference>
<dbReference type="Pfam" id="PF00379">
    <property type="entry name" value="Chitin_bind_4"/>
    <property type="match status" value="1"/>
</dbReference>
<evidence type="ECO:0000313" key="3">
    <source>
        <dbReference type="EMBL" id="KAJ3644947.1"/>
    </source>
</evidence>
<dbReference type="Proteomes" id="UP001168821">
    <property type="component" value="Unassembled WGS sequence"/>
</dbReference>
<feature type="region of interest" description="Disordered" evidence="2">
    <location>
        <begin position="294"/>
        <end position="328"/>
    </location>
</feature>
<proteinExistence type="predicted"/>